<dbReference type="CDD" id="cd15331">
    <property type="entry name" value="7tmA_5-HT1A_invertebrates"/>
    <property type="match status" value="1"/>
</dbReference>
<evidence type="ECO:0000256" key="6">
    <source>
        <dbReference type="ARBA" id="ARBA00023040"/>
    </source>
</evidence>
<evidence type="ECO:0000313" key="14">
    <source>
        <dbReference type="EMBL" id="GIX96834.1"/>
    </source>
</evidence>
<dbReference type="PANTHER" id="PTHR24248">
    <property type="entry name" value="ADRENERGIC RECEPTOR-RELATED G-PROTEIN COUPLED RECEPTOR"/>
    <property type="match status" value="1"/>
</dbReference>
<keyword evidence="15" id="KW-1185">Reference proteome</keyword>
<dbReference type="AlphaFoldDB" id="A0AAV4PIA6"/>
<keyword evidence="7 12" id="KW-0472">Membrane</keyword>
<dbReference type="Pfam" id="PF00001">
    <property type="entry name" value="7tm_1"/>
    <property type="match status" value="1"/>
</dbReference>
<dbReference type="GO" id="GO:0043410">
    <property type="term" value="P:positive regulation of MAPK cascade"/>
    <property type="evidence" value="ECO:0007669"/>
    <property type="project" value="TreeGrafter"/>
</dbReference>
<evidence type="ECO:0000256" key="2">
    <source>
        <dbReference type="ARBA" id="ARBA00010663"/>
    </source>
</evidence>
<feature type="compositionally biased region" description="Polar residues" evidence="11">
    <location>
        <begin position="283"/>
        <end position="293"/>
    </location>
</feature>
<evidence type="ECO:0000256" key="1">
    <source>
        <dbReference type="ARBA" id="ARBA00004651"/>
    </source>
</evidence>
<accession>A0AAV4PIA6</accession>
<proteinExistence type="inferred from homology"/>
<feature type="transmembrane region" description="Helical" evidence="12">
    <location>
        <begin position="178"/>
        <end position="201"/>
    </location>
</feature>
<feature type="region of interest" description="Disordered" evidence="11">
    <location>
        <begin position="283"/>
        <end position="305"/>
    </location>
</feature>
<feature type="transmembrane region" description="Helical" evidence="12">
    <location>
        <begin position="314"/>
        <end position="335"/>
    </location>
</feature>
<dbReference type="PANTHER" id="PTHR24248:SF200">
    <property type="entry name" value="5-HYDROXYTRYPTAMINE RECEPTOR 1B-LIKE ISOFORM X1"/>
    <property type="match status" value="1"/>
</dbReference>
<comment type="caution">
    <text evidence="14">The sequence shown here is derived from an EMBL/GenBank/DDBJ whole genome shotgun (WGS) entry which is preliminary data.</text>
</comment>
<feature type="domain" description="G-protein coupled receptors family 1 profile" evidence="13">
    <location>
        <begin position="78"/>
        <end position="366"/>
    </location>
</feature>
<dbReference type="EMBL" id="BPLQ01002974">
    <property type="protein sequence ID" value="GIX96834.1"/>
    <property type="molecule type" value="Genomic_DNA"/>
</dbReference>
<evidence type="ECO:0000256" key="12">
    <source>
        <dbReference type="SAM" id="Phobius"/>
    </source>
</evidence>
<keyword evidence="5 12" id="KW-1133">Transmembrane helix</keyword>
<feature type="transmembrane region" description="Helical" evidence="12">
    <location>
        <begin position="61"/>
        <end position="86"/>
    </location>
</feature>
<protein>
    <submittedName>
        <fullName evidence="14">5-hydroxytryptamine receptor 2B</fullName>
    </submittedName>
</protein>
<dbReference type="GO" id="GO:0004930">
    <property type="term" value="F:G protein-coupled receptor activity"/>
    <property type="evidence" value="ECO:0007669"/>
    <property type="project" value="UniProtKB-KW"/>
</dbReference>
<evidence type="ECO:0000256" key="11">
    <source>
        <dbReference type="SAM" id="MobiDB-lite"/>
    </source>
</evidence>
<feature type="transmembrane region" description="Helical" evidence="12">
    <location>
        <begin position="98"/>
        <end position="117"/>
    </location>
</feature>
<dbReference type="Proteomes" id="UP001054837">
    <property type="component" value="Unassembled WGS sequence"/>
</dbReference>
<dbReference type="Gene3D" id="1.20.1070.10">
    <property type="entry name" value="Rhodopsin 7-helix transmembrane proteins"/>
    <property type="match status" value="1"/>
</dbReference>
<comment type="similarity">
    <text evidence="2 10">Belongs to the G-protein coupled receptor 1 family.</text>
</comment>
<keyword evidence="6 10" id="KW-0297">G-protein coupled receptor</keyword>
<feature type="transmembrane region" description="Helical" evidence="12">
    <location>
        <begin position="137"/>
        <end position="158"/>
    </location>
</feature>
<evidence type="ECO:0000256" key="9">
    <source>
        <dbReference type="ARBA" id="ARBA00023224"/>
    </source>
</evidence>
<dbReference type="FunFam" id="1.20.1070.10:FF:000375">
    <property type="entry name" value="5-hydroxytryptamine (serotonin) receptor 1Fa"/>
    <property type="match status" value="1"/>
</dbReference>
<dbReference type="InterPro" id="IPR000276">
    <property type="entry name" value="GPCR_Rhodpsn"/>
</dbReference>
<keyword evidence="3" id="KW-1003">Cell membrane</keyword>
<organism evidence="14 15">
    <name type="scientific">Caerostris darwini</name>
    <dbReference type="NCBI Taxonomy" id="1538125"/>
    <lineage>
        <taxon>Eukaryota</taxon>
        <taxon>Metazoa</taxon>
        <taxon>Ecdysozoa</taxon>
        <taxon>Arthropoda</taxon>
        <taxon>Chelicerata</taxon>
        <taxon>Arachnida</taxon>
        <taxon>Araneae</taxon>
        <taxon>Araneomorphae</taxon>
        <taxon>Entelegynae</taxon>
        <taxon>Araneoidea</taxon>
        <taxon>Araneidae</taxon>
        <taxon>Caerostris</taxon>
    </lineage>
</organism>
<evidence type="ECO:0000256" key="10">
    <source>
        <dbReference type="RuleBase" id="RU000688"/>
    </source>
</evidence>
<reference evidence="14 15" key="1">
    <citation type="submission" date="2021-06" db="EMBL/GenBank/DDBJ databases">
        <title>Caerostris darwini draft genome.</title>
        <authorList>
            <person name="Kono N."/>
            <person name="Arakawa K."/>
        </authorList>
    </citation>
    <scope>NUCLEOTIDE SEQUENCE [LARGE SCALE GENOMIC DNA]</scope>
</reference>
<feature type="transmembrane region" description="Helical" evidence="12">
    <location>
        <begin position="347"/>
        <end position="369"/>
    </location>
</feature>
<evidence type="ECO:0000256" key="7">
    <source>
        <dbReference type="ARBA" id="ARBA00023136"/>
    </source>
</evidence>
<evidence type="ECO:0000259" key="13">
    <source>
        <dbReference type="PROSITE" id="PS50262"/>
    </source>
</evidence>
<dbReference type="PRINTS" id="PR00237">
    <property type="entry name" value="GPCRRHODOPSN"/>
</dbReference>
<evidence type="ECO:0000256" key="8">
    <source>
        <dbReference type="ARBA" id="ARBA00023170"/>
    </source>
</evidence>
<dbReference type="GO" id="GO:0071880">
    <property type="term" value="P:adenylate cyclase-activating adrenergic receptor signaling pathway"/>
    <property type="evidence" value="ECO:0007669"/>
    <property type="project" value="TreeGrafter"/>
</dbReference>
<evidence type="ECO:0000256" key="4">
    <source>
        <dbReference type="ARBA" id="ARBA00022692"/>
    </source>
</evidence>
<dbReference type="PROSITE" id="PS00237">
    <property type="entry name" value="G_PROTEIN_RECEP_F1_1"/>
    <property type="match status" value="1"/>
</dbReference>
<dbReference type="PROSITE" id="PS50262">
    <property type="entry name" value="G_PROTEIN_RECEP_F1_2"/>
    <property type="match status" value="1"/>
</dbReference>
<comment type="subcellular location">
    <subcellularLocation>
        <location evidence="1">Cell membrane</location>
        <topology evidence="1">Multi-pass membrane protein</topology>
    </subcellularLocation>
</comment>
<evidence type="ECO:0000256" key="5">
    <source>
        <dbReference type="ARBA" id="ARBA00022989"/>
    </source>
</evidence>
<gene>
    <name evidence="14" type="primary">5-HT1B</name>
    <name evidence="14" type="ORF">CDAR_184651</name>
</gene>
<dbReference type="SMART" id="SM01381">
    <property type="entry name" value="7TM_GPCR_Srsx"/>
    <property type="match status" value="1"/>
</dbReference>
<evidence type="ECO:0000313" key="15">
    <source>
        <dbReference type="Proteomes" id="UP001054837"/>
    </source>
</evidence>
<keyword evidence="4 10" id="KW-0812">Transmembrane</keyword>
<dbReference type="SUPFAM" id="SSF81321">
    <property type="entry name" value="Family A G protein-coupled receptor-like"/>
    <property type="match status" value="1"/>
</dbReference>
<keyword evidence="9 10" id="KW-0807">Transducer</keyword>
<sequence length="405" mass="45951">MTENDVILDDTEDDILHLFQNWSQNFTICTTKCNNTSTFLNDDVQNQEPSLIIHEHDMLNLVFLSILLSFIILTTIAGNIFVLVAIIRERNLQTLSNYLVFSLAIADLMVACLVMPIGAQYEVMNQEWLLGSVMCEIWTSGDVLCCTASILHLVAIAVDRYCAVTNINYMQYRSPRRVGFMIGTVWSVSFLVSFAPIFGWKDEEFLERVQKEKKCLVSQDIGYQIFATCATFYVPLIIILILYWRIYQVVRKRIRHRPGNAIRPAALLPLVCAENITDMASLNGSTKMGSATKQRQKNRGNLESKREKKAAKTLAIITGVFVVCWLPFFVMALLMSLCPTLVPDAKLFSLFLWLGYANSTLNPLIYTVFSPDFRKAFSKLFCGQNQPVTVRSSRLRCMSTADTVF</sequence>
<name>A0AAV4PIA6_9ARAC</name>
<evidence type="ECO:0000256" key="3">
    <source>
        <dbReference type="ARBA" id="ARBA00022475"/>
    </source>
</evidence>
<dbReference type="GO" id="GO:0005886">
    <property type="term" value="C:plasma membrane"/>
    <property type="evidence" value="ECO:0007669"/>
    <property type="project" value="UniProtKB-SubCell"/>
</dbReference>
<dbReference type="InterPro" id="IPR017452">
    <property type="entry name" value="GPCR_Rhodpsn_7TM"/>
</dbReference>
<keyword evidence="8 10" id="KW-0675">Receptor</keyword>
<feature type="transmembrane region" description="Helical" evidence="12">
    <location>
        <begin position="221"/>
        <end position="247"/>
    </location>
</feature>